<feature type="transmembrane region" description="Helical" evidence="1">
    <location>
        <begin position="92"/>
        <end position="111"/>
    </location>
</feature>
<dbReference type="Proteomes" id="UP000069771">
    <property type="component" value="Chromosome"/>
</dbReference>
<dbReference type="AlphaFoldDB" id="A0A140DRI4"/>
<dbReference type="STRING" id="1702221.AALO17_01270"/>
<sequence>MKHRNLMTAVLGIMLMLAGLWAMKQLPVQENSWLRAICGMLTALGCGWFGHGLAGLVQNRILQPYPEIRQQMAIEAADERNIAVAARAKARAYDVMTFVFGALMVAFVFMQVDLVPIVMLVCTYLFVEITGIWYRIRYEREM</sequence>
<evidence type="ECO:0000313" key="3">
    <source>
        <dbReference type="Proteomes" id="UP000069771"/>
    </source>
</evidence>
<dbReference type="OrthoDB" id="2194123at2"/>
<evidence type="ECO:0008006" key="4">
    <source>
        <dbReference type="Google" id="ProtNLM"/>
    </source>
</evidence>
<keyword evidence="3" id="KW-1185">Reference proteome</keyword>
<organism evidence="2 3">
    <name type="scientific">Faecalibaculum rodentium</name>
    <dbReference type="NCBI Taxonomy" id="1702221"/>
    <lineage>
        <taxon>Bacteria</taxon>
        <taxon>Bacillati</taxon>
        <taxon>Bacillota</taxon>
        <taxon>Erysipelotrichia</taxon>
        <taxon>Erysipelotrichales</taxon>
        <taxon>Erysipelotrichaceae</taxon>
        <taxon>Faecalibaculum</taxon>
    </lineage>
</organism>
<gene>
    <name evidence="2" type="ORF">AALO17_01270</name>
</gene>
<keyword evidence="1" id="KW-0812">Transmembrane</keyword>
<dbReference type="GeneID" id="78477046"/>
<feature type="transmembrane region" description="Helical" evidence="1">
    <location>
        <begin position="117"/>
        <end position="136"/>
    </location>
</feature>
<feature type="transmembrane region" description="Helical" evidence="1">
    <location>
        <begin position="32"/>
        <end position="57"/>
    </location>
</feature>
<dbReference type="EMBL" id="CP011391">
    <property type="protein sequence ID" value="AMK53261.1"/>
    <property type="molecule type" value="Genomic_DNA"/>
</dbReference>
<name>A0A140DRI4_9FIRM</name>
<keyword evidence="1" id="KW-0472">Membrane</keyword>
<evidence type="ECO:0000313" key="2">
    <source>
        <dbReference type="EMBL" id="AMK53261.1"/>
    </source>
</evidence>
<protein>
    <recommendedName>
        <fullName evidence="4">DUF2178 domain-containing protein</fullName>
    </recommendedName>
</protein>
<proteinExistence type="predicted"/>
<reference evidence="2 3" key="1">
    <citation type="journal article" date="2016" name="Gut Pathog.">
        <title>Whole genome sequencing of "Faecalibaculum rodentium" ALO17, isolated from C57BL/6J laboratory mouse feces.</title>
        <authorList>
            <person name="Lim S."/>
            <person name="Chang D.H."/>
            <person name="Ahn S."/>
            <person name="Kim B.C."/>
        </authorList>
    </citation>
    <scope>NUCLEOTIDE SEQUENCE [LARGE SCALE GENOMIC DNA]</scope>
    <source>
        <strain evidence="2 3">Alo17</strain>
    </source>
</reference>
<dbReference type="KEGG" id="fro:AALO17_01270"/>
<dbReference type="RefSeq" id="WP_067554180.1">
    <property type="nucleotide sequence ID" value="NZ_CALFTW010000068.1"/>
</dbReference>
<accession>A0A140DRI4</accession>
<keyword evidence="1" id="KW-1133">Transmembrane helix</keyword>
<evidence type="ECO:0000256" key="1">
    <source>
        <dbReference type="SAM" id="Phobius"/>
    </source>
</evidence>